<evidence type="ECO:0000256" key="2">
    <source>
        <dbReference type="ARBA" id="ARBA00023125"/>
    </source>
</evidence>
<dbReference type="PROSITE" id="PS50995">
    <property type="entry name" value="HTH_MARR_2"/>
    <property type="match status" value="1"/>
</dbReference>
<dbReference type="RefSeq" id="WP_085255769.1">
    <property type="nucleotide sequence ID" value="NZ_AP022573.1"/>
</dbReference>
<dbReference type="SUPFAM" id="SSF46785">
    <property type="entry name" value="Winged helix' DNA-binding domain"/>
    <property type="match status" value="1"/>
</dbReference>
<dbReference type="EMBL" id="LQPR01000028">
    <property type="protein sequence ID" value="ORW71691.1"/>
    <property type="molecule type" value="Genomic_DNA"/>
</dbReference>
<organism evidence="5 6">
    <name type="scientific">Mycobacterium saskatchewanense</name>
    <dbReference type="NCBI Taxonomy" id="220927"/>
    <lineage>
        <taxon>Bacteria</taxon>
        <taxon>Bacillati</taxon>
        <taxon>Actinomycetota</taxon>
        <taxon>Actinomycetes</taxon>
        <taxon>Mycobacteriales</taxon>
        <taxon>Mycobacteriaceae</taxon>
        <taxon>Mycobacterium</taxon>
        <taxon>Mycobacterium simiae complex</taxon>
    </lineage>
</organism>
<dbReference type="InterPro" id="IPR000835">
    <property type="entry name" value="HTH_MarR-typ"/>
</dbReference>
<dbReference type="SMART" id="SM00347">
    <property type="entry name" value="HTH_MARR"/>
    <property type="match status" value="1"/>
</dbReference>
<gene>
    <name evidence="5" type="ORF">AWC23_13060</name>
</gene>
<comment type="caution">
    <text evidence="5">The sequence shown here is derived from an EMBL/GenBank/DDBJ whole genome shotgun (WGS) entry which is preliminary data.</text>
</comment>
<accession>A0AAJ3NR91</accession>
<evidence type="ECO:0000256" key="1">
    <source>
        <dbReference type="ARBA" id="ARBA00023015"/>
    </source>
</evidence>
<sequence>MVESPNCDDVAAGLFGGIVLIARRLKLLQAPGQLTLPERAALERLDHEGPASGADLARAEQITPQAMGATIAALESRGLVSRRPDPADGRRVMLSLTTSGVKILQRKRDARTRHLAKILKKEFSDAELQTLAAAAPLIKRLGAQI</sequence>
<evidence type="ECO:0000313" key="6">
    <source>
        <dbReference type="Proteomes" id="UP000193387"/>
    </source>
</evidence>
<dbReference type="PANTHER" id="PTHR39515">
    <property type="entry name" value="CONSERVED PROTEIN"/>
    <property type="match status" value="1"/>
</dbReference>
<dbReference type="InterPro" id="IPR023187">
    <property type="entry name" value="Tscrpt_reg_MarR-type_CS"/>
</dbReference>
<dbReference type="InterPro" id="IPR036390">
    <property type="entry name" value="WH_DNA-bd_sf"/>
</dbReference>
<evidence type="ECO:0000256" key="3">
    <source>
        <dbReference type="ARBA" id="ARBA00023163"/>
    </source>
</evidence>
<dbReference type="Proteomes" id="UP000193387">
    <property type="component" value="Unassembled WGS sequence"/>
</dbReference>
<dbReference type="GO" id="GO:0003700">
    <property type="term" value="F:DNA-binding transcription factor activity"/>
    <property type="evidence" value="ECO:0007669"/>
    <property type="project" value="InterPro"/>
</dbReference>
<keyword evidence="2" id="KW-0238">DNA-binding</keyword>
<dbReference type="GO" id="GO:0003677">
    <property type="term" value="F:DNA binding"/>
    <property type="evidence" value="ECO:0007669"/>
    <property type="project" value="UniProtKB-KW"/>
</dbReference>
<name>A0AAJ3NR91_9MYCO</name>
<dbReference type="Gene3D" id="1.10.287.100">
    <property type="match status" value="1"/>
</dbReference>
<protein>
    <submittedName>
        <fullName evidence="5">MarR family transcriptional regulator</fullName>
    </submittedName>
</protein>
<proteinExistence type="predicted"/>
<keyword evidence="3" id="KW-0804">Transcription</keyword>
<reference evidence="5 6" key="1">
    <citation type="submission" date="2016-01" db="EMBL/GenBank/DDBJ databases">
        <title>The new phylogeny of the genus Mycobacterium.</title>
        <authorList>
            <person name="Tarcisio F."/>
            <person name="Conor M."/>
            <person name="Antonella G."/>
            <person name="Elisabetta G."/>
            <person name="Giulia F.S."/>
            <person name="Sara T."/>
            <person name="Anna F."/>
            <person name="Clotilde B."/>
            <person name="Roberto B."/>
            <person name="Veronica D.S."/>
            <person name="Fabio R."/>
            <person name="Monica P."/>
            <person name="Olivier J."/>
            <person name="Enrico T."/>
            <person name="Nicola S."/>
        </authorList>
    </citation>
    <scope>NUCLEOTIDE SEQUENCE [LARGE SCALE GENOMIC DNA]</scope>
    <source>
        <strain evidence="5 6">DSM 44616</strain>
    </source>
</reference>
<dbReference type="Pfam" id="PF01047">
    <property type="entry name" value="MarR"/>
    <property type="match status" value="1"/>
</dbReference>
<dbReference type="AlphaFoldDB" id="A0AAJ3NR91"/>
<dbReference type="Gene3D" id="1.10.10.10">
    <property type="entry name" value="Winged helix-like DNA-binding domain superfamily/Winged helix DNA-binding domain"/>
    <property type="match status" value="1"/>
</dbReference>
<evidence type="ECO:0000259" key="4">
    <source>
        <dbReference type="PROSITE" id="PS50995"/>
    </source>
</evidence>
<keyword evidence="1" id="KW-0805">Transcription regulation</keyword>
<evidence type="ECO:0000313" key="5">
    <source>
        <dbReference type="EMBL" id="ORW71691.1"/>
    </source>
</evidence>
<keyword evidence="6" id="KW-1185">Reference proteome</keyword>
<dbReference type="InterPro" id="IPR052526">
    <property type="entry name" value="HTH-type_Bedaq_tolerance"/>
</dbReference>
<dbReference type="PANTHER" id="PTHR39515:SF2">
    <property type="entry name" value="HTH-TYPE TRANSCRIPTIONAL REGULATOR RV0880"/>
    <property type="match status" value="1"/>
</dbReference>
<dbReference type="InterPro" id="IPR036388">
    <property type="entry name" value="WH-like_DNA-bd_sf"/>
</dbReference>
<dbReference type="PROSITE" id="PS01117">
    <property type="entry name" value="HTH_MARR_1"/>
    <property type="match status" value="1"/>
</dbReference>
<feature type="domain" description="HTH marR-type" evidence="4">
    <location>
        <begin position="11"/>
        <end position="140"/>
    </location>
</feature>